<comment type="caution">
    <text evidence="8">The sequence shown here is derived from an EMBL/GenBank/DDBJ whole genome shotgun (WGS) entry which is preliminary data.</text>
</comment>
<keyword evidence="3 6" id="KW-0812">Transmembrane</keyword>
<evidence type="ECO:0000256" key="2">
    <source>
        <dbReference type="ARBA" id="ARBA00022475"/>
    </source>
</evidence>
<dbReference type="STRING" id="1776384.GCA_900086585_02039"/>
<evidence type="ECO:0000259" key="7">
    <source>
        <dbReference type="Pfam" id="PF02687"/>
    </source>
</evidence>
<proteinExistence type="predicted"/>
<feature type="transmembrane region" description="Helical" evidence="6">
    <location>
        <begin position="670"/>
        <end position="696"/>
    </location>
</feature>
<keyword evidence="4 6" id="KW-1133">Transmembrane helix</keyword>
<dbReference type="Pfam" id="PF02687">
    <property type="entry name" value="FtsX"/>
    <property type="match status" value="1"/>
</dbReference>
<gene>
    <name evidence="8" type="ORF">DW099_13595</name>
</gene>
<evidence type="ECO:0000313" key="9">
    <source>
        <dbReference type="Proteomes" id="UP000284841"/>
    </source>
</evidence>
<reference evidence="8 9" key="1">
    <citation type="submission" date="2018-08" db="EMBL/GenBank/DDBJ databases">
        <title>A genome reference for cultivated species of the human gut microbiota.</title>
        <authorList>
            <person name="Zou Y."/>
            <person name="Xue W."/>
            <person name="Luo G."/>
        </authorList>
    </citation>
    <scope>NUCLEOTIDE SEQUENCE [LARGE SCALE GENOMIC DNA]</scope>
    <source>
        <strain evidence="8 9">AM07-24</strain>
    </source>
</reference>
<feature type="transmembrane region" description="Helical" evidence="6">
    <location>
        <begin position="226"/>
        <end position="255"/>
    </location>
</feature>
<feature type="transmembrane region" description="Helical" evidence="6">
    <location>
        <begin position="283"/>
        <end position="308"/>
    </location>
</feature>
<organism evidence="8 9">
    <name type="scientific">Emergencia timonensis</name>
    <dbReference type="NCBI Taxonomy" id="1776384"/>
    <lineage>
        <taxon>Bacteria</taxon>
        <taxon>Bacillati</taxon>
        <taxon>Bacillota</taxon>
        <taxon>Clostridia</taxon>
        <taxon>Peptostreptococcales</taxon>
        <taxon>Anaerovoracaceae</taxon>
        <taxon>Emergencia</taxon>
    </lineage>
</organism>
<feature type="transmembrane region" description="Helical" evidence="6">
    <location>
        <begin position="587"/>
        <end position="608"/>
    </location>
</feature>
<dbReference type="AlphaFoldDB" id="A0A415DYF3"/>
<dbReference type="EMBL" id="QRMS01000004">
    <property type="protein sequence ID" value="RHJ85877.1"/>
    <property type="molecule type" value="Genomic_DNA"/>
</dbReference>
<accession>A0A415DYF3</accession>
<sequence length="716" mass="82288">MLFKLSLRNAKRSMKDYLIYMLTMAGIVAFMFAFDSLIFTDIVQNMWETAMVMAVMIGFVTFFIVLIVAWLINYMVHFMLEKRSREFGTYLLLGMKKKTVSRLYMRENMILGAIALFFGVLAGVALKQVIMTIFYHLFSQDYHIQMGDFHWCLLMTAGCFALCFLLALRHNRKIFKKMTIADFIDMEKESEAVETGREKWKQILFPASLCYFIFFFYLMYRADYNTAGVILTSVLFIAAIYLFYHGLAAWLVCYIRRGGRLVYRSDGLFLLRQLSSKIRTMRFTMGTLTILFTVALLGGTVAMMFAGYQKEAINSAIPFDLMMTSKAPEDRFNAELDFLKKEGVKTKNLRIYEIYHDSGRQMNDYLYTHVANLGSSYTDENGKPDRKAIEADTYNYYDYDTYMSLSDYNALRKMLGYEPVSMKNSEYLLHIKQRVLGNIADDFLHRTLSVSGEKLSFTGAYTEAFSLNGINGADYVIVVADRICRNLTPYYAVAAADLVNPPQEDLQDKLEAFYYHQRGLLTEMDAEKLETELENRKATPEEKRALAQTKNMEDQPNGSDQIMTLGRYNVAVKDNITANMLSMVSAITFPLAYIALIFVCVALTILAVQQLSDSSRYRYRYDVLRKMGVSDKGLTKIVHRQLSLYYLVPMAVSLFLSAFIGIFAGERFTFYTGAAASSLSYFTISALVFMGIYLLYFIATYQGFKRNVEEVFIRLE</sequence>
<evidence type="ECO:0000256" key="3">
    <source>
        <dbReference type="ARBA" id="ARBA00022692"/>
    </source>
</evidence>
<feature type="transmembrane region" description="Helical" evidence="6">
    <location>
        <begin position="17"/>
        <end position="39"/>
    </location>
</feature>
<feature type="domain" description="ABC3 transporter permease C-terminal" evidence="7">
    <location>
        <begin position="59"/>
        <end position="173"/>
    </location>
</feature>
<feature type="transmembrane region" description="Helical" evidence="6">
    <location>
        <begin position="203"/>
        <end position="220"/>
    </location>
</feature>
<dbReference type="PANTHER" id="PTHR46795">
    <property type="entry name" value="ABC TRANSPORTER PERMEASE-RELATED-RELATED"/>
    <property type="match status" value="1"/>
</dbReference>
<evidence type="ECO:0000256" key="4">
    <source>
        <dbReference type="ARBA" id="ARBA00022989"/>
    </source>
</evidence>
<feature type="transmembrane region" description="Helical" evidence="6">
    <location>
        <begin position="149"/>
        <end position="168"/>
    </location>
</feature>
<evidence type="ECO:0000256" key="1">
    <source>
        <dbReference type="ARBA" id="ARBA00004651"/>
    </source>
</evidence>
<keyword evidence="5 6" id="KW-0472">Membrane</keyword>
<dbReference type="OrthoDB" id="9781780at2"/>
<protein>
    <submittedName>
        <fullName evidence="8">ABC transporter permease</fullName>
    </submittedName>
</protein>
<dbReference type="Proteomes" id="UP000284841">
    <property type="component" value="Unassembled WGS sequence"/>
</dbReference>
<dbReference type="RefSeq" id="WP_118336054.1">
    <property type="nucleotide sequence ID" value="NZ_AP025567.1"/>
</dbReference>
<dbReference type="GO" id="GO:0005886">
    <property type="term" value="C:plasma membrane"/>
    <property type="evidence" value="ECO:0007669"/>
    <property type="project" value="UniProtKB-SubCell"/>
</dbReference>
<feature type="transmembrane region" description="Helical" evidence="6">
    <location>
        <begin position="644"/>
        <end position="664"/>
    </location>
</feature>
<keyword evidence="9" id="KW-1185">Reference proteome</keyword>
<evidence type="ECO:0000256" key="6">
    <source>
        <dbReference type="SAM" id="Phobius"/>
    </source>
</evidence>
<dbReference type="InterPro" id="IPR052536">
    <property type="entry name" value="ABC-4_Integral_Memb_Prot"/>
</dbReference>
<feature type="transmembrane region" description="Helical" evidence="6">
    <location>
        <begin position="51"/>
        <end position="76"/>
    </location>
</feature>
<evidence type="ECO:0000256" key="5">
    <source>
        <dbReference type="ARBA" id="ARBA00023136"/>
    </source>
</evidence>
<dbReference type="PANTHER" id="PTHR46795:SF3">
    <property type="entry name" value="ABC TRANSPORTER PERMEASE"/>
    <property type="match status" value="1"/>
</dbReference>
<evidence type="ECO:0000313" key="8">
    <source>
        <dbReference type="EMBL" id="RHJ85877.1"/>
    </source>
</evidence>
<keyword evidence="2" id="KW-1003">Cell membrane</keyword>
<dbReference type="InterPro" id="IPR003838">
    <property type="entry name" value="ABC3_permease_C"/>
</dbReference>
<comment type="subcellular location">
    <subcellularLocation>
        <location evidence="1">Cell membrane</location>
        <topology evidence="1">Multi-pass membrane protein</topology>
    </subcellularLocation>
</comment>
<name>A0A415DYF3_9FIRM</name>
<feature type="transmembrane region" description="Helical" evidence="6">
    <location>
        <begin position="110"/>
        <end position="137"/>
    </location>
</feature>